<dbReference type="OrthoDB" id="149299at2"/>
<dbReference type="STRING" id="1121455.SAMN02745728_02339"/>
<protein>
    <submittedName>
        <fullName evidence="2">ERF superfamily protein</fullName>
    </submittedName>
</protein>
<keyword evidence="3" id="KW-1185">Reference proteome</keyword>
<sequence>MNLLQFCSETITELAKAMLNVQASLQPALKDKDNLFTRSRYATLNSVMEACREALLVNGIWMTQYPVPLSSASMLNSDQAFEGSYAGVTGAATSNLVNNLGLVTKLVHAESGQWQSSLLVMPLPKTDPQGYGSAITYARRYALSALVGIVTEDDDDASFSTNNKAQNKNKKPKFEPENSEAQRQTTSAPNSDNQDILSQLPKLDGIAYSVVTTQDNRLCIVAKGDTRTKKQLLQQAGFSWSENRKMWWRYADVA</sequence>
<feature type="region of interest" description="Disordered" evidence="1">
    <location>
        <begin position="156"/>
        <end position="194"/>
    </location>
</feature>
<dbReference type="Proteomes" id="UP000186469">
    <property type="component" value="Unassembled WGS sequence"/>
</dbReference>
<evidence type="ECO:0000256" key="1">
    <source>
        <dbReference type="SAM" id="MobiDB-lite"/>
    </source>
</evidence>
<dbReference type="EMBL" id="FRDI01000018">
    <property type="protein sequence ID" value="SHN72693.1"/>
    <property type="molecule type" value="Genomic_DNA"/>
</dbReference>
<proteinExistence type="predicted"/>
<dbReference type="AlphaFoldDB" id="A0A1M7TPZ3"/>
<organism evidence="2 3">
    <name type="scientific">Desulfovibrio litoralis DSM 11393</name>
    <dbReference type="NCBI Taxonomy" id="1121455"/>
    <lineage>
        <taxon>Bacteria</taxon>
        <taxon>Pseudomonadati</taxon>
        <taxon>Thermodesulfobacteriota</taxon>
        <taxon>Desulfovibrionia</taxon>
        <taxon>Desulfovibrionales</taxon>
        <taxon>Desulfovibrionaceae</taxon>
        <taxon>Desulfovibrio</taxon>
    </lineage>
</organism>
<gene>
    <name evidence="2" type="ORF">SAMN02745728_02339</name>
</gene>
<accession>A0A1M7TPZ3</accession>
<feature type="compositionally biased region" description="Polar residues" evidence="1">
    <location>
        <begin position="179"/>
        <end position="194"/>
    </location>
</feature>
<evidence type="ECO:0000313" key="2">
    <source>
        <dbReference type="EMBL" id="SHN72693.1"/>
    </source>
</evidence>
<dbReference type="RefSeq" id="WP_072698002.1">
    <property type="nucleotide sequence ID" value="NZ_FRDI01000018.1"/>
</dbReference>
<evidence type="ECO:0000313" key="3">
    <source>
        <dbReference type="Proteomes" id="UP000186469"/>
    </source>
</evidence>
<dbReference type="InterPro" id="IPR007499">
    <property type="entry name" value="ERF_bacteria_virus"/>
</dbReference>
<dbReference type="Pfam" id="PF04404">
    <property type="entry name" value="ERF"/>
    <property type="match status" value="1"/>
</dbReference>
<name>A0A1M7TPZ3_9BACT</name>
<reference evidence="2 3" key="1">
    <citation type="submission" date="2016-12" db="EMBL/GenBank/DDBJ databases">
        <authorList>
            <person name="Song W.-J."/>
            <person name="Kurnit D.M."/>
        </authorList>
    </citation>
    <scope>NUCLEOTIDE SEQUENCE [LARGE SCALE GENOMIC DNA]</scope>
    <source>
        <strain evidence="2 3">DSM 11393</strain>
    </source>
</reference>